<dbReference type="Proteomes" id="UP000198970">
    <property type="component" value="Chromosome I"/>
</dbReference>
<comment type="similarity">
    <text evidence="1">Belongs to the YciI family.</text>
</comment>
<dbReference type="SUPFAM" id="SSF54909">
    <property type="entry name" value="Dimeric alpha+beta barrel"/>
    <property type="match status" value="1"/>
</dbReference>
<evidence type="ECO:0000259" key="2">
    <source>
        <dbReference type="Pfam" id="PF03795"/>
    </source>
</evidence>
<dbReference type="PANTHER" id="PTHR37828:SF1">
    <property type="entry name" value="YCII-RELATED DOMAIN-CONTAINING PROTEIN"/>
    <property type="match status" value="1"/>
</dbReference>
<evidence type="ECO:0000313" key="4">
    <source>
        <dbReference type="Proteomes" id="UP000198970"/>
    </source>
</evidence>
<dbReference type="InterPro" id="IPR011008">
    <property type="entry name" value="Dimeric_a/b-barrel"/>
</dbReference>
<dbReference type="Gene3D" id="3.30.70.1060">
    <property type="entry name" value="Dimeric alpha+beta barrel"/>
    <property type="match status" value="1"/>
</dbReference>
<reference evidence="3 4" key="1">
    <citation type="submission" date="2016-10" db="EMBL/GenBank/DDBJ databases">
        <authorList>
            <person name="Varghese N."/>
            <person name="Submissions S."/>
        </authorList>
    </citation>
    <scope>NUCLEOTIDE SEQUENCE [LARGE SCALE GENOMIC DNA]</scope>
    <source>
        <strain evidence="3 4">ATCC 19403</strain>
    </source>
</reference>
<evidence type="ECO:0000256" key="1">
    <source>
        <dbReference type="ARBA" id="ARBA00007689"/>
    </source>
</evidence>
<gene>
    <name evidence="3" type="ORF">SAMN02745906_2425</name>
</gene>
<evidence type="ECO:0000313" key="3">
    <source>
        <dbReference type="EMBL" id="SET85205.1"/>
    </source>
</evidence>
<dbReference type="RefSeq" id="WP_054792113.1">
    <property type="nucleotide sequence ID" value="NZ_LT630003.1"/>
</dbReference>
<sequence>MTYIYLMNNVKPLNKELIKSHVDHLKELKNQGRLVFCGPFTDYPGGMVIFLAEDLAEATKIAKSDPFIASGYKSFEIRTLEPANDDNNYLLGV</sequence>
<proteinExistence type="inferred from homology"/>
<dbReference type="InterPro" id="IPR005545">
    <property type="entry name" value="YCII"/>
</dbReference>
<protein>
    <submittedName>
        <fullName evidence="3">Uncharacterized conserved protein YciI, contains a putative active-site phosphohistidine</fullName>
    </submittedName>
</protein>
<dbReference type="EMBL" id="LT630003">
    <property type="protein sequence ID" value="SET85205.1"/>
    <property type="molecule type" value="Genomic_DNA"/>
</dbReference>
<dbReference type="PANTHER" id="PTHR37828">
    <property type="entry name" value="GSR2449 PROTEIN"/>
    <property type="match status" value="1"/>
</dbReference>
<keyword evidence="4" id="KW-1185">Reference proteome</keyword>
<name>A0ABY1CAG6_9FIRM</name>
<accession>A0ABY1CAG6</accession>
<dbReference type="Pfam" id="PF03795">
    <property type="entry name" value="YCII"/>
    <property type="match status" value="1"/>
</dbReference>
<feature type="domain" description="YCII-related" evidence="2">
    <location>
        <begin position="3"/>
        <end position="77"/>
    </location>
</feature>
<organism evidence="3 4">
    <name type="scientific">Lacrimispora sphenoides JCM 1415</name>
    <dbReference type="NCBI Taxonomy" id="1297793"/>
    <lineage>
        <taxon>Bacteria</taxon>
        <taxon>Bacillati</taxon>
        <taxon>Bacillota</taxon>
        <taxon>Clostridia</taxon>
        <taxon>Lachnospirales</taxon>
        <taxon>Lachnospiraceae</taxon>
        <taxon>Lacrimispora</taxon>
    </lineage>
</organism>